<evidence type="ECO:0000256" key="7">
    <source>
        <dbReference type="ARBA" id="ARBA00022741"/>
    </source>
</evidence>
<evidence type="ECO:0000259" key="18">
    <source>
        <dbReference type="PROSITE" id="PS50137"/>
    </source>
</evidence>
<dbReference type="SMART" id="SM00949">
    <property type="entry name" value="PAZ"/>
    <property type="match status" value="1"/>
</dbReference>
<dbReference type="InterPro" id="IPR003100">
    <property type="entry name" value="PAZ_dom"/>
</dbReference>
<evidence type="ECO:0000256" key="11">
    <source>
        <dbReference type="ARBA" id="ARBA00022840"/>
    </source>
</evidence>
<evidence type="ECO:0000256" key="5">
    <source>
        <dbReference type="ARBA" id="ARBA00022723"/>
    </source>
</evidence>
<proteinExistence type="predicted"/>
<keyword evidence="11" id="KW-0067">ATP-binding</keyword>
<dbReference type="InterPro" id="IPR000999">
    <property type="entry name" value="RNase_III_dom"/>
</dbReference>
<keyword evidence="7" id="KW-0547">Nucleotide-binding</keyword>
<dbReference type="SUPFAM" id="SSF69065">
    <property type="entry name" value="RNase III domain-like"/>
    <property type="match status" value="2"/>
</dbReference>
<dbReference type="GO" id="GO:0010267">
    <property type="term" value="P:ta-siRNA processing"/>
    <property type="evidence" value="ECO:0007669"/>
    <property type="project" value="UniProtKB-ARBA"/>
</dbReference>
<evidence type="ECO:0000256" key="9">
    <source>
        <dbReference type="ARBA" id="ARBA00022801"/>
    </source>
</evidence>
<dbReference type="FunFam" id="1.10.1520.10:FF:000004">
    <property type="entry name" value="Endoribonuclease dicer-like 1"/>
    <property type="match status" value="1"/>
</dbReference>
<dbReference type="GO" id="GO:0046872">
    <property type="term" value="F:metal ion binding"/>
    <property type="evidence" value="ECO:0007669"/>
    <property type="project" value="UniProtKB-KW"/>
</dbReference>
<evidence type="ECO:0000259" key="20">
    <source>
        <dbReference type="PROSITE" id="PS50821"/>
    </source>
</evidence>
<evidence type="ECO:0000256" key="12">
    <source>
        <dbReference type="ARBA" id="ARBA00022842"/>
    </source>
</evidence>
<dbReference type="Proteomes" id="UP001187471">
    <property type="component" value="Unassembled WGS sequence"/>
</dbReference>
<dbReference type="InterPro" id="IPR036389">
    <property type="entry name" value="RNase_III_sf"/>
</dbReference>
<comment type="cofactor">
    <cofactor evidence="1">
        <name>Mn(2+)</name>
        <dbReference type="ChEBI" id="CHEBI:29035"/>
    </cofactor>
</comment>
<keyword evidence="12" id="KW-0460">Magnesium</keyword>
<dbReference type="SMART" id="SM00535">
    <property type="entry name" value="RIBOc"/>
    <property type="match status" value="2"/>
</dbReference>
<keyword evidence="10" id="KW-0347">Helicase</keyword>
<evidence type="ECO:0000313" key="22">
    <source>
        <dbReference type="Proteomes" id="UP001187471"/>
    </source>
</evidence>
<keyword evidence="9" id="KW-0378">Hydrolase</keyword>
<protein>
    <submittedName>
        <fullName evidence="21">Uncharacterized protein</fullName>
    </submittedName>
</protein>
<dbReference type="InterPro" id="IPR014720">
    <property type="entry name" value="dsRBD_dom"/>
</dbReference>
<organism evidence="21 22">
    <name type="scientific">Escallonia rubra</name>
    <dbReference type="NCBI Taxonomy" id="112253"/>
    <lineage>
        <taxon>Eukaryota</taxon>
        <taxon>Viridiplantae</taxon>
        <taxon>Streptophyta</taxon>
        <taxon>Embryophyta</taxon>
        <taxon>Tracheophyta</taxon>
        <taxon>Spermatophyta</taxon>
        <taxon>Magnoliopsida</taxon>
        <taxon>eudicotyledons</taxon>
        <taxon>Gunneridae</taxon>
        <taxon>Pentapetalae</taxon>
        <taxon>asterids</taxon>
        <taxon>campanulids</taxon>
        <taxon>Escalloniales</taxon>
        <taxon>Escalloniaceae</taxon>
        <taxon>Escallonia</taxon>
    </lineage>
</organism>
<dbReference type="GO" id="GO:0003723">
    <property type="term" value="F:RNA binding"/>
    <property type="evidence" value="ECO:0007669"/>
    <property type="project" value="UniProtKB-UniRule"/>
</dbReference>
<evidence type="ECO:0000256" key="16">
    <source>
        <dbReference type="ARBA" id="ARBA00023242"/>
    </source>
</evidence>
<feature type="domain" description="RNase III" evidence="19">
    <location>
        <begin position="412"/>
        <end position="584"/>
    </location>
</feature>
<name>A0AA88QMF2_9ASTE</name>
<keyword evidence="16" id="KW-0539">Nucleus</keyword>
<keyword evidence="22" id="KW-1185">Reference proteome</keyword>
<dbReference type="PANTHER" id="PTHR14950">
    <property type="entry name" value="DICER-RELATED"/>
    <property type="match status" value="1"/>
</dbReference>
<feature type="domain" description="RNase III" evidence="19">
    <location>
        <begin position="625"/>
        <end position="768"/>
    </location>
</feature>
<dbReference type="InterPro" id="IPR036085">
    <property type="entry name" value="PAZ_dom_sf"/>
</dbReference>
<dbReference type="Gene3D" id="3.30.160.20">
    <property type="match status" value="1"/>
</dbReference>
<dbReference type="GO" id="GO:0005524">
    <property type="term" value="F:ATP binding"/>
    <property type="evidence" value="ECO:0007669"/>
    <property type="project" value="UniProtKB-KW"/>
</dbReference>
<accession>A0AA88QMF2</accession>
<feature type="domain" description="PAZ" evidence="20">
    <location>
        <begin position="266"/>
        <end position="387"/>
    </location>
</feature>
<evidence type="ECO:0000256" key="4">
    <source>
        <dbReference type="ARBA" id="ARBA00022722"/>
    </source>
</evidence>
<evidence type="ECO:0000256" key="1">
    <source>
        <dbReference type="ARBA" id="ARBA00001936"/>
    </source>
</evidence>
<dbReference type="Gene3D" id="1.10.1520.10">
    <property type="entry name" value="Ribonuclease III domain"/>
    <property type="match status" value="2"/>
</dbReference>
<dbReference type="Pfam" id="PF02170">
    <property type="entry name" value="PAZ"/>
    <property type="match status" value="1"/>
</dbReference>
<keyword evidence="13 17" id="KW-0694">RNA-binding</keyword>
<comment type="cofactor">
    <cofactor evidence="2">
        <name>Mg(2+)</name>
        <dbReference type="ChEBI" id="CHEBI:18420"/>
    </cofactor>
</comment>
<dbReference type="GO" id="GO:0004386">
    <property type="term" value="F:helicase activity"/>
    <property type="evidence" value="ECO:0007669"/>
    <property type="project" value="UniProtKB-KW"/>
</dbReference>
<dbReference type="GO" id="GO:0005737">
    <property type="term" value="C:cytoplasm"/>
    <property type="evidence" value="ECO:0007669"/>
    <property type="project" value="TreeGrafter"/>
</dbReference>
<feature type="domain" description="DRBM" evidence="18">
    <location>
        <begin position="836"/>
        <end position="860"/>
    </location>
</feature>
<dbReference type="CDD" id="cd00593">
    <property type="entry name" value="RIBOc"/>
    <property type="match status" value="2"/>
</dbReference>
<dbReference type="PROSITE" id="PS50821">
    <property type="entry name" value="PAZ"/>
    <property type="match status" value="1"/>
</dbReference>
<evidence type="ECO:0000259" key="19">
    <source>
        <dbReference type="PROSITE" id="PS50142"/>
    </source>
</evidence>
<evidence type="ECO:0000256" key="2">
    <source>
        <dbReference type="ARBA" id="ARBA00001946"/>
    </source>
</evidence>
<evidence type="ECO:0000256" key="10">
    <source>
        <dbReference type="ARBA" id="ARBA00022806"/>
    </source>
</evidence>
<evidence type="ECO:0000256" key="15">
    <source>
        <dbReference type="ARBA" id="ARBA00023211"/>
    </source>
</evidence>
<dbReference type="FunFam" id="1.10.1520.10:FF:000008">
    <property type="entry name" value="Dicer-like 104"/>
    <property type="match status" value="1"/>
</dbReference>
<keyword evidence="6" id="KW-0677">Repeat</keyword>
<reference evidence="21" key="1">
    <citation type="submission" date="2022-12" db="EMBL/GenBank/DDBJ databases">
        <title>Draft genome assemblies for two species of Escallonia (Escalloniales).</title>
        <authorList>
            <person name="Chanderbali A."/>
            <person name="Dervinis C."/>
            <person name="Anghel I."/>
            <person name="Soltis D."/>
            <person name="Soltis P."/>
            <person name="Zapata F."/>
        </authorList>
    </citation>
    <scope>NUCLEOTIDE SEQUENCE</scope>
    <source>
        <strain evidence="21">UCBG92.1500</strain>
        <tissue evidence="21">Leaf</tissue>
    </source>
</reference>
<keyword evidence="5" id="KW-0479">Metal-binding</keyword>
<dbReference type="SUPFAM" id="SSF101690">
    <property type="entry name" value="PAZ domain"/>
    <property type="match status" value="1"/>
</dbReference>
<evidence type="ECO:0000256" key="3">
    <source>
        <dbReference type="ARBA" id="ARBA00004123"/>
    </source>
</evidence>
<evidence type="ECO:0000256" key="6">
    <source>
        <dbReference type="ARBA" id="ARBA00022737"/>
    </source>
</evidence>
<evidence type="ECO:0000256" key="13">
    <source>
        <dbReference type="ARBA" id="ARBA00022884"/>
    </source>
</evidence>
<dbReference type="PROSITE" id="PS00517">
    <property type="entry name" value="RNASE_3_1"/>
    <property type="match status" value="1"/>
</dbReference>
<comment type="subcellular location">
    <subcellularLocation>
        <location evidence="3">Nucleus</location>
    </subcellularLocation>
</comment>
<dbReference type="Gene3D" id="2.170.260.10">
    <property type="entry name" value="paz domain"/>
    <property type="match status" value="1"/>
</dbReference>
<evidence type="ECO:0000313" key="21">
    <source>
        <dbReference type="EMBL" id="KAK2965570.1"/>
    </source>
</evidence>
<gene>
    <name evidence="21" type="ORF">RJ640_018736</name>
</gene>
<evidence type="ECO:0000256" key="8">
    <source>
        <dbReference type="ARBA" id="ARBA00022759"/>
    </source>
</evidence>
<dbReference type="GO" id="GO:0005634">
    <property type="term" value="C:nucleus"/>
    <property type="evidence" value="ECO:0007669"/>
    <property type="project" value="UniProtKB-SubCell"/>
</dbReference>
<evidence type="ECO:0000256" key="17">
    <source>
        <dbReference type="PROSITE-ProRule" id="PRU00266"/>
    </source>
</evidence>
<dbReference type="GO" id="GO:0004525">
    <property type="term" value="F:ribonuclease III activity"/>
    <property type="evidence" value="ECO:0007669"/>
    <property type="project" value="InterPro"/>
</dbReference>
<dbReference type="PROSITE" id="PS50142">
    <property type="entry name" value="RNASE_3_2"/>
    <property type="match status" value="2"/>
</dbReference>
<evidence type="ECO:0000256" key="14">
    <source>
        <dbReference type="ARBA" id="ARBA00023158"/>
    </source>
</evidence>
<dbReference type="PROSITE" id="PS50137">
    <property type="entry name" value="DS_RBD"/>
    <property type="match status" value="1"/>
</dbReference>
<keyword evidence="8" id="KW-0255">Endonuclease</keyword>
<dbReference type="PANTHER" id="PTHR14950:SF46">
    <property type="entry name" value="ENDORIBONUCLEASE DICER HOMOLOG 3"/>
    <property type="match status" value="1"/>
</dbReference>
<dbReference type="Pfam" id="PF00636">
    <property type="entry name" value="Ribonuclease_3"/>
    <property type="match status" value="2"/>
</dbReference>
<dbReference type="EMBL" id="JAVXUO010003210">
    <property type="protein sequence ID" value="KAK2965570.1"/>
    <property type="molecule type" value="Genomic_DNA"/>
</dbReference>
<keyword evidence="4" id="KW-0540">Nuclease</keyword>
<keyword evidence="15" id="KW-0464">Manganese</keyword>
<sequence>MFDIIRSEFSMTDTAINRDPDACTLRACNIKEIDTYCVDITGASVTADSSVSLHFVFLVVSIGTTKRKELHGMTCIHALSGTWADKLDEIVYYAYKMDFLCSNEDEYFSSFILLIETKLDDDVGNLEVQLYLVSKFVKSSVTSCGQFHLDAEQVTKAKCFQELFFNGVFGKLFVGSKSSGKRELLLQTKKPLWIPSNMYLLLPLESPNIPPFAPWKINWMEVNSCVSVVEFLKKNAWLSAEHSSSNDGSSQHHTTDIMESHSNSRNFIHLANKLVHVENIREMVVLAIHTGKIYSVVDAVFDRSAESPFDDDSFSSFADYFNKKYGLVIKHLRQPLLQLKQSHNAHNLLVKFNKVEYLPLKFNIYADGKITQQAHVHMPPELLVSIDVRIDVLKSVYLLPSLMNRLESLMLASQLREEITRHSGNLNISSSLILEALTTLRCNESFSMERLELLGDSVLKYAVSCHLFLKYPEKNEGQLSARRSWAVCNATLHKLGTDQKLQGYIRDSPFDPRGWTAPGQQSIRPHPCEHGVDTSEVPLGSRFQTDNEKLKVGMLCDRGHRWMNSKTISDCVEALIGAYYVGGGLIAALQLMKWFGIDSELDPSLVNEVIRSASLRSYTPKAEEIEALESKLGYIFSVKGLLLEAMTHASEAGVSYCYQRLEFLGDSVLDILITWHLYRSHTDIDPGLLTDLRSASVNNESFAHAAVRRNLYPHLQHCSGFLLGQITEYVEFVSGSSSNTKTAQDSKGPKALGDLVESIAGALLIDSHLNLDQVWKIFRPLLSPIVTPENLELPPLRELIELCDSLGYFLKENCITKGERVQAQLKLQLKNALLVAEGCGQNRKTAKGQAASHLLKELEIRGISKRRKQVPDNYCASSSLDLANDIVSQICHQESSQSTASKRQKIFQLHPESTRGPNDCASKVSDPKLDIAVIESIDMRKGGPRTSLFDLCKRLQWPMPTFKATEHKSRTPIEFDEDGPERRTGFNSFMSQITLTIPEFGDIQLTGDRRADKKSSFDSAALHMLYELERQGKLCIGKV</sequence>
<keyword evidence="14" id="KW-0943">RNA-mediated gene silencing</keyword>
<dbReference type="AlphaFoldDB" id="A0AA88QMF2"/>
<comment type="caution">
    <text evidence="21">The sequence shown here is derived from an EMBL/GenBank/DDBJ whole genome shotgun (WGS) entry which is preliminary data.</text>
</comment>